<keyword evidence="2" id="KW-1185">Reference proteome</keyword>
<evidence type="ECO:0000313" key="2">
    <source>
        <dbReference type="Proteomes" id="UP001141806"/>
    </source>
</evidence>
<dbReference type="OrthoDB" id="763417at2759"/>
<gene>
    <name evidence="1" type="ORF">NE237_028403</name>
</gene>
<protein>
    <submittedName>
        <fullName evidence="1">Uncharacterized protein</fullName>
    </submittedName>
</protein>
<dbReference type="Proteomes" id="UP001141806">
    <property type="component" value="Unassembled WGS sequence"/>
</dbReference>
<name>A0A9Q0JTT9_9MAGN</name>
<organism evidence="1 2">
    <name type="scientific">Protea cynaroides</name>
    <dbReference type="NCBI Taxonomy" id="273540"/>
    <lineage>
        <taxon>Eukaryota</taxon>
        <taxon>Viridiplantae</taxon>
        <taxon>Streptophyta</taxon>
        <taxon>Embryophyta</taxon>
        <taxon>Tracheophyta</taxon>
        <taxon>Spermatophyta</taxon>
        <taxon>Magnoliopsida</taxon>
        <taxon>Proteales</taxon>
        <taxon>Proteaceae</taxon>
        <taxon>Protea</taxon>
    </lineage>
</organism>
<comment type="caution">
    <text evidence="1">The sequence shown here is derived from an EMBL/GenBank/DDBJ whole genome shotgun (WGS) entry which is preliminary data.</text>
</comment>
<accession>A0A9Q0JTT9</accession>
<dbReference type="AlphaFoldDB" id="A0A9Q0JTT9"/>
<evidence type="ECO:0000313" key="1">
    <source>
        <dbReference type="EMBL" id="KAJ4951571.1"/>
    </source>
</evidence>
<proteinExistence type="predicted"/>
<sequence>MKWLKHKPSNVIIYPGSADTVTFRGAKQAKSLTQIFLLMTNQGERSFMNSEAHRLKNRMRQQRYRARKREEKAKRNGETVLPVELFFTGLPCVTNGFPLLRNDTSALNLEASGARNWTTSVEFGHGHSVREGCSQSAVEAESFQAKTIMGQQSQQQHSDFQFFGTDAEDDADIAPGDRPSYYSHKIVEPLSKMQNEYGVNSLMMQGDYVMNPLDQRQHSVGLNDIIARRLKNRERQRRYRARKRLEADTRSSYLLSQSTPLQLESELTGAMDKCMARTHCPRDWKQDARKAQALEGLDVTSTELLLPAPNVELWIEDLQNKLQPAKKPSMEDVL</sequence>
<dbReference type="EMBL" id="JAMYWD010000012">
    <property type="protein sequence ID" value="KAJ4951571.1"/>
    <property type="molecule type" value="Genomic_DNA"/>
</dbReference>
<reference evidence="1" key="1">
    <citation type="journal article" date="2023" name="Plant J.">
        <title>The genome of the king protea, Protea cynaroides.</title>
        <authorList>
            <person name="Chang J."/>
            <person name="Duong T.A."/>
            <person name="Schoeman C."/>
            <person name="Ma X."/>
            <person name="Roodt D."/>
            <person name="Barker N."/>
            <person name="Li Z."/>
            <person name="Van de Peer Y."/>
            <person name="Mizrachi E."/>
        </authorList>
    </citation>
    <scope>NUCLEOTIDE SEQUENCE</scope>
    <source>
        <tissue evidence="1">Young leaves</tissue>
    </source>
</reference>